<reference evidence="3" key="1">
    <citation type="submission" date="2019-11" db="EMBL/GenBank/DDBJ databases">
        <title>Isolation and characterization of a novel species in the genus Sulfuriferula.</title>
        <authorList>
            <person name="Mochizuki J."/>
            <person name="Kojima H."/>
            <person name="Fukui M."/>
        </authorList>
    </citation>
    <scope>NUCLEOTIDE SEQUENCE [LARGE SCALE GENOMIC DNA]</scope>
    <source>
        <strain evidence="3">SGTM</strain>
    </source>
</reference>
<dbReference type="SUPFAM" id="SSF52777">
    <property type="entry name" value="CoA-dependent acyltransferases"/>
    <property type="match status" value="1"/>
</dbReference>
<name>A0A809RFX7_9PROT</name>
<gene>
    <name evidence="2" type="ORF">SFSGTM_14570</name>
</gene>
<dbReference type="KEGG" id="sniv:SFSGTM_14570"/>
<sequence>MAINFAQAFSQLIALFKQPPYPVTHRPYPKLRHFILDVMAEGRRKNTINLLFEADLAKIRTHLEKHNTQQGMRISMTTYIAKTLACAINEDKSIQAYRHGKSRLVIFDEVDLAIMVEREVDGHTMPITQLIRNANQKSIDVIAQEIHVAKTAPVGETGPMTALEKLFFSLPTWLRKLVWIEIRRNPHSFKQVAGTVGITSMGMNATGPAVIIPITPMTLTLSIGASYSKVVLDDGVAVERDFIQMNLGADHDIIDGAPLMRFADRFKQKLQDGSVL</sequence>
<dbReference type="Gene3D" id="3.30.559.10">
    <property type="entry name" value="Chloramphenicol acetyltransferase-like domain"/>
    <property type="match status" value="1"/>
</dbReference>
<evidence type="ECO:0000259" key="1">
    <source>
        <dbReference type="Pfam" id="PF00198"/>
    </source>
</evidence>
<dbReference type="EMBL" id="AP021881">
    <property type="protein sequence ID" value="BBP00749.1"/>
    <property type="molecule type" value="Genomic_DNA"/>
</dbReference>
<feature type="domain" description="2-oxoacid dehydrogenase acyltransferase catalytic" evidence="1">
    <location>
        <begin position="194"/>
        <end position="272"/>
    </location>
</feature>
<evidence type="ECO:0000313" key="3">
    <source>
        <dbReference type="Proteomes" id="UP000463939"/>
    </source>
</evidence>
<dbReference type="Proteomes" id="UP000463939">
    <property type="component" value="Chromosome"/>
</dbReference>
<dbReference type="InterPro" id="IPR001078">
    <property type="entry name" value="2-oxoacid_DH_actylTfrase"/>
</dbReference>
<feature type="domain" description="2-oxoacid dehydrogenase acyltransferase catalytic" evidence="1">
    <location>
        <begin position="54"/>
        <end position="148"/>
    </location>
</feature>
<dbReference type="Pfam" id="PF00198">
    <property type="entry name" value="2-oxoacid_dh"/>
    <property type="match status" value="2"/>
</dbReference>
<protein>
    <recommendedName>
        <fullName evidence="1">2-oxoacid dehydrogenase acyltransferase catalytic domain-containing protein</fullName>
    </recommendedName>
</protein>
<proteinExistence type="predicted"/>
<dbReference type="AlphaFoldDB" id="A0A809RFX7"/>
<dbReference type="GO" id="GO:0016746">
    <property type="term" value="F:acyltransferase activity"/>
    <property type="evidence" value="ECO:0007669"/>
    <property type="project" value="InterPro"/>
</dbReference>
<organism evidence="2 3">
    <name type="scientific">Sulfuriferula nivalis</name>
    <dbReference type="NCBI Taxonomy" id="2675298"/>
    <lineage>
        <taxon>Bacteria</taxon>
        <taxon>Pseudomonadati</taxon>
        <taxon>Pseudomonadota</taxon>
        <taxon>Betaproteobacteria</taxon>
        <taxon>Nitrosomonadales</taxon>
        <taxon>Sulfuricellaceae</taxon>
        <taxon>Sulfuriferula</taxon>
    </lineage>
</organism>
<accession>A0A809RFX7</accession>
<evidence type="ECO:0000313" key="2">
    <source>
        <dbReference type="EMBL" id="BBP00749.1"/>
    </source>
</evidence>
<dbReference type="RefSeq" id="WP_162084620.1">
    <property type="nucleotide sequence ID" value="NZ_AP021881.1"/>
</dbReference>
<dbReference type="InterPro" id="IPR023213">
    <property type="entry name" value="CAT-like_dom_sf"/>
</dbReference>
<keyword evidence="3" id="KW-1185">Reference proteome</keyword>